<feature type="transmembrane region" description="Helical" evidence="1">
    <location>
        <begin position="228"/>
        <end position="247"/>
    </location>
</feature>
<dbReference type="EMBL" id="CTEE01000001">
    <property type="protein sequence ID" value="CQD04573.1"/>
    <property type="molecule type" value="Genomic_DNA"/>
</dbReference>
<evidence type="ECO:0000256" key="1">
    <source>
        <dbReference type="SAM" id="Phobius"/>
    </source>
</evidence>
<keyword evidence="1" id="KW-1133">Transmembrane helix</keyword>
<organism evidence="2 3">
    <name type="scientific">Mycobacterium lentiflavum</name>
    <dbReference type="NCBI Taxonomy" id="141349"/>
    <lineage>
        <taxon>Bacteria</taxon>
        <taxon>Bacillati</taxon>
        <taxon>Actinomycetota</taxon>
        <taxon>Actinomycetes</taxon>
        <taxon>Mycobacteriales</taxon>
        <taxon>Mycobacteriaceae</taxon>
        <taxon>Mycobacterium</taxon>
        <taxon>Mycobacterium simiae complex</taxon>
    </lineage>
</organism>
<protein>
    <submittedName>
        <fullName evidence="2">Putative integral membrane protein</fullName>
    </submittedName>
</protein>
<dbReference type="AlphaFoldDB" id="A0A0E3WB84"/>
<feature type="transmembrane region" description="Helical" evidence="1">
    <location>
        <begin position="38"/>
        <end position="60"/>
    </location>
</feature>
<dbReference type="Pfam" id="PF11139">
    <property type="entry name" value="SfLAP"/>
    <property type="match status" value="1"/>
</dbReference>
<keyword evidence="1" id="KW-0812">Transmembrane</keyword>
<feature type="transmembrane region" description="Helical" evidence="1">
    <location>
        <begin position="185"/>
        <end position="207"/>
    </location>
</feature>
<accession>A0A0E3WB84</accession>
<gene>
    <name evidence="2" type="ORF">BN1232_00713</name>
</gene>
<feature type="transmembrane region" description="Helical" evidence="1">
    <location>
        <begin position="107"/>
        <end position="126"/>
    </location>
</feature>
<dbReference type="STRING" id="141349.BN1232_00713"/>
<keyword evidence="1" id="KW-0472">Membrane</keyword>
<name>A0A0E3WB84_MYCLN</name>
<reference evidence="2 3" key="1">
    <citation type="submission" date="2015-03" db="EMBL/GenBank/DDBJ databases">
        <authorList>
            <person name="Urmite Genomes"/>
        </authorList>
    </citation>
    <scope>NUCLEOTIDE SEQUENCE [LARGE SCALE GENOMIC DNA]</scope>
    <source>
        <strain evidence="2 3">CSUR P1491</strain>
    </source>
</reference>
<evidence type="ECO:0000313" key="3">
    <source>
        <dbReference type="Proteomes" id="UP000199251"/>
    </source>
</evidence>
<proteinExistence type="predicted"/>
<sequence length="250" mass="26641">MFSYGPDNARGSCGSTLTMSMRGLLPVAGSWSSLLPTLIPLALVTAVSPLSIIPAVLVLHAPQPRPAGLAFLGGWVFGLVAQTVIFVAGSDGLGDMHKSSPPTWASWMRVVLGSALILFGIYRWLTRHRSTESPAWMRHFSTMRPRRAAITGLVLTVVRVEVLLMNVAAGLAIGTSQLDGVDKLSAGIVFVAVSASTVAIPILAYAAAGHRLDDFLERVRDWMEKHNAALMAAILVLIGLMVLHNGIRAL</sequence>
<dbReference type="Proteomes" id="UP000199251">
    <property type="component" value="Unassembled WGS sequence"/>
</dbReference>
<feature type="transmembrane region" description="Helical" evidence="1">
    <location>
        <begin position="147"/>
        <end position="173"/>
    </location>
</feature>
<evidence type="ECO:0000313" key="2">
    <source>
        <dbReference type="EMBL" id="CQD04573.1"/>
    </source>
</evidence>
<feature type="transmembrane region" description="Helical" evidence="1">
    <location>
        <begin position="67"/>
        <end position="87"/>
    </location>
</feature>
<dbReference type="InterPro" id="IPR021315">
    <property type="entry name" value="Gap/Sap"/>
</dbReference>